<evidence type="ECO:0000313" key="4">
    <source>
        <dbReference type="EMBL" id="KOG89890.1"/>
    </source>
</evidence>
<accession>A0ABR5J902</accession>
<dbReference type="InterPro" id="IPR011043">
    <property type="entry name" value="Gal_Oxase/kelch_b-propeller"/>
</dbReference>
<comment type="caution">
    <text evidence="4">The sequence shown here is derived from an EMBL/GenBank/DDBJ whole genome shotgun (WGS) entry which is preliminary data.</text>
</comment>
<sequence>MKYRPSSRTRKLAFGAAAVVVLGGMNAPAVYGFAESAYHDYTINKPEYMARYGHWDLVDVPKQYQINAIHAALLHTGKVLLIAGSGNDEKNFKAGTFQSVLWDPVKNTFKEIDTPKDMFCGGHAQLPDGNLLVAGGTARYEKLEGDVTRAGGAMVVKNEDPDAPKTLPKGTVFRGPSGQEYVSQVNVLVPRAEKKFAKRGKGKKAKVTVTAGQARVFVEAKAKGEKGIANAAAQYEIVGEKGADARNHYGLATKLGLDKKDFQGLKEAYEFDPIAERYIPVDSMAEARWYPTLVTLKNGKVLAVSGLDDMGEIIPGDNEIYDPKSKKWSTGPHRYFPTYPALFLTKGGNLFYSGSNAGYGPADKGRRPGLWNPDANTFKPVPGLRDNDQTETSTSVLLPPAQRQKVMIFGGGGVGESHRSTGRTAVADLSEDDPVFRPGPGLGRGTRYLNAVLAPDDSVFTTGGSKDYRGKGASDIHKAQFYDPARRSFRPAADPEVGRDYHSEAMLLPDGRIAVFGSNPLFADRANTTVAAFEKRIEVYTPPYLYGRTRPKLGAGPTEVRRGGSAEFAVPAKASVQKARLMRPSAVTHATDVEQRSIALATERHGGRLKVTVPRDQALVPRGWYMLFITDGRGTPSQARWVHVR</sequence>
<proteinExistence type="predicted"/>
<dbReference type="EMBL" id="LGUT01000981">
    <property type="protein sequence ID" value="KOG89890.1"/>
    <property type="molecule type" value="Genomic_DNA"/>
</dbReference>
<dbReference type="Proteomes" id="UP000037020">
    <property type="component" value="Unassembled WGS sequence"/>
</dbReference>
<dbReference type="Pfam" id="PF09118">
    <property type="entry name" value="GO-like_E_set"/>
    <property type="match status" value="1"/>
</dbReference>
<evidence type="ECO:0000256" key="1">
    <source>
        <dbReference type="SAM" id="SignalP"/>
    </source>
</evidence>
<feature type="chain" id="PRO_5045794966" evidence="1">
    <location>
        <begin position="30"/>
        <end position="645"/>
    </location>
</feature>
<dbReference type="CDD" id="cd02851">
    <property type="entry name" value="E_set_GO_C"/>
    <property type="match status" value="1"/>
</dbReference>
<dbReference type="PANTHER" id="PTHR32208:SF21">
    <property type="entry name" value="LOW QUALITY PROTEIN: ALDEHYDE OXIDASE GLOX-LIKE"/>
    <property type="match status" value="1"/>
</dbReference>
<dbReference type="InterPro" id="IPR013783">
    <property type="entry name" value="Ig-like_fold"/>
</dbReference>
<feature type="signal peptide" evidence="1">
    <location>
        <begin position="1"/>
        <end position="29"/>
    </location>
</feature>
<dbReference type="InterPro" id="IPR014756">
    <property type="entry name" value="Ig_E-set"/>
</dbReference>
<protein>
    <submittedName>
        <fullName evidence="4">Galactose oxidase</fullName>
    </submittedName>
</protein>
<dbReference type="Gene3D" id="2.130.10.80">
    <property type="entry name" value="Galactose oxidase/kelch, beta-propeller"/>
    <property type="match status" value="2"/>
</dbReference>
<keyword evidence="5" id="KW-1185">Reference proteome</keyword>
<feature type="domain" description="Galactose oxidase-like Early set" evidence="2">
    <location>
        <begin position="550"/>
        <end position="644"/>
    </location>
</feature>
<gene>
    <name evidence="4" type="ORF">ADK38_11740</name>
</gene>
<evidence type="ECO:0000259" key="2">
    <source>
        <dbReference type="Pfam" id="PF09118"/>
    </source>
</evidence>
<organism evidence="4 5">
    <name type="scientific">Streptomyces varsoviensis</name>
    <dbReference type="NCBI Taxonomy" id="67373"/>
    <lineage>
        <taxon>Bacteria</taxon>
        <taxon>Bacillati</taxon>
        <taxon>Actinomycetota</taxon>
        <taxon>Actinomycetes</taxon>
        <taxon>Kitasatosporales</taxon>
        <taxon>Streptomycetaceae</taxon>
        <taxon>Streptomyces</taxon>
    </lineage>
</organism>
<dbReference type="Pfam" id="PF21110">
    <property type="entry name" value="GlxA"/>
    <property type="match status" value="1"/>
</dbReference>
<dbReference type="RefSeq" id="WP_030892333.1">
    <property type="nucleotide sequence ID" value="NZ_JBIRHZ010000009.1"/>
</dbReference>
<dbReference type="InterPro" id="IPR049305">
    <property type="entry name" value="GlxA-like_b-barrel"/>
</dbReference>
<dbReference type="PANTHER" id="PTHR32208">
    <property type="entry name" value="SECRETED PROTEIN-RELATED"/>
    <property type="match status" value="1"/>
</dbReference>
<evidence type="ECO:0000313" key="5">
    <source>
        <dbReference type="Proteomes" id="UP000037020"/>
    </source>
</evidence>
<dbReference type="Gene3D" id="2.60.40.10">
    <property type="entry name" value="Immunoglobulins"/>
    <property type="match status" value="1"/>
</dbReference>
<evidence type="ECO:0000259" key="3">
    <source>
        <dbReference type="Pfam" id="PF21110"/>
    </source>
</evidence>
<keyword evidence="1" id="KW-0732">Signal</keyword>
<dbReference type="SUPFAM" id="SSF50965">
    <property type="entry name" value="Galactose oxidase, central domain"/>
    <property type="match status" value="1"/>
</dbReference>
<dbReference type="InterPro" id="IPR015202">
    <property type="entry name" value="GO-like_E_set"/>
</dbReference>
<dbReference type="InterPro" id="IPR037293">
    <property type="entry name" value="Gal_Oxidase_central_sf"/>
</dbReference>
<dbReference type="SUPFAM" id="SSF81296">
    <property type="entry name" value="E set domains"/>
    <property type="match status" value="1"/>
</dbReference>
<feature type="domain" description="GlxA-like beta barrel" evidence="3">
    <location>
        <begin position="149"/>
        <end position="255"/>
    </location>
</feature>
<reference evidence="4 5" key="1">
    <citation type="submission" date="2015-07" db="EMBL/GenBank/DDBJ databases">
        <authorList>
            <person name="Ju K.-S."/>
            <person name="Doroghazi J.R."/>
            <person name="Metcalf W.W."/>
        </authorList>
    </citation>
    <scope>NUCLEOTIDE SEQUENCE [LARGE SCALE GENOMIC DNA]</scope>
    <source>
        <strain evidence="4 5">NRRL B-3589</strain>
    </source>
</reference>
<name>A0ABR5J902_9ACTN</name>